<gene>
    <name evidence="1" type="ORF">RJ639_028218</name>
</gene>
<evidence type="ECO:0000313" key="1">
    <source>
        <dbReference type="EMBL" id="KAK3040303.1"/>
    </source>
</evidence>
<organism evidence="1 2">
    <name type="scientific">Escallonia herrerae</name>
    <dbReference type="NCBI Taxonomy" id="1293975"/>
    <lineage>
        <taxon>Eukaryota</taxon>
        <taxon>Viridiplantae</taxon>
        <taxon>Streptophyta</taxon>
        <taxon>Embryophyta</taxon>
        <taxon>Tracheophyta</taxon>
        <taxon>Spermatophyta</taxon>
        <taxon>Magnoliopsida</taxon>
        <taxon>eudicotyledons</taxon>
        <taxon>Gunneridae</taxon>
        <taxon>Pentapetalae</taxon>
        <taxon>asterids</taxon>
        <taxon>campanulids</taxon>
        <taxon>Escalloniales</taxon>
        <taxon>Escalloniaceae</taxon>
        <taxon>Escallonia</taxon>
    </lineage>
</organism>
<protein>
    <submittedName>
        <fullName evidence="1">Uncharacterized protein</fullName>
    </submittedName>
</protein>
<keyword evidence="2" id="KW-1185">Reference proteome</keyword>
<accession>A0AA89BGN8</accession>
<proteinExistence type="predicted"/>
<comment type="caution">
    <text evidence="1">The sequence shown here is derived from an EMBL/GenBank/DDBJ whole genome shotgun (WGS) entry which is preliminary data.</text>
</comment>
<dbReference type="AlphaFoldDB" id="A0AA89BGN8"/>
<reference evidence="1" key="1">
    <citation type="submission" date="2022-12" db="EMBL/GenBank/DDBJ databases">
        <title>Draft genome assemblies for two species of Escallonia (Escalloniales).</title>
        <authorList>
            <person name="Chanderbali A."/>
            <person name="Dervinis C."/>
            <person name="Anghel I."/>
            <person name="Soltis D."/>
            <person name="Soltis P."/>
            <person name="Zapata F."/>
        </authorList>
    </citation>
    <scope>NUCLEOTIDE SEQUENCE</scope>
    <source>
        <strain evidence="1">UCBG64.0493</strain>
        <tissue evidence="1">Leaf</tissue>
    </source>
</reference>
<dbReference type="Proteomes" id="UP001188597">
    <property type="component" value="Unassembled WGS sequence"/>
</dbReference>
<evidence type="ECO:0000313" key="2">
    <source>
        <dbReference type="Proteomes" id="UP001188597"/>
    </source>
</evidence>
<sequence>MKVEHYLALAFVRTLLTTKMPRRRRSTGGRLPPHSRVLKLFKPHNFPKSENIYVSYTLKHRAQLYMMEINIAKDKSFDLKKRSLYTANLDHFEHFQGSNALNQPNKGASTTQDCNAWKPMGCEEKQAVVHEEMRRMNNLPANSTYATHRLRVLNKILQLLAIQMRRCMDTSLHSDSLPPSPGEHK</sequence>
<name>A0AA89BGN8_9ASTE</name>
<dbReference type="EMBL" id="JAVXUP010000057">
    <property type="protein sequence ID" value="KAK3040303.1"/>
    <property type="molecule type" value="Genomic_DNA"/>
</dbReference>